<keyword evidence="8 11" id="KW-0274">FAD</keyword>
<reference evidence="13 14" key="1">
    <citation type="submission" date="2019-03" db="EMBL/GenBank/DDBJ databases">
        <title>Genomic Encyclopedia of Type Strains, Phase IV (KMG-IV): sequencing the most valuable type-strain genomes for metagenomic binning, comparative biology and taxonomic classification.</title>
        <authorList>
            <person name="Goeker M."/>
        </authorList>
    </citation>
    <scope>NUCLEOTIDE SEQUENCE [LARGE SCALE GENOMIC DNA]</scope>
    <source>
        <strain evidence="13 14">DSM 46831</strain>
    </source>
</reference>
<evidence type="ECO:0000256" key="11">
    <source>
        <dbReference type="RuleBase" id="RU364052"/>
    </source>
</evidence>
<evidence type="ECO:0000313" key="14">
    <source>
        <dbReference type="Proteomes" id="UP000294746"/>
    </source>
</evidence>
<gene>
    <name evidence="13" type="ORF">EDD57_10616</name>
</gene>
<dbReference type="Pfam" id="PF01593">
    <property type="entry name" value="Amino_oxidase"/>
    <property type="match status" value="1"/>
</dbReference>
<dbReference type="GO" id="GO:0005737">
    <property type="term" value="C:cytoplasm"/>
    <property type="evidence" value="ECO:0007669"/>
    <property type="project" value="UniProtKB-SubCell"/>
</dbReference>
<keyword evidence="10 11" id="KW-0350">Heme biosynthesis</keyword>
<dbReference type="UniPathway" id="UPA00252"/>
<evidence type="ECO:0000256" key="10">
    <source>
        <dbReference type="ARBA" id="ARBA00023133"/>
    </source>
</evidence>
<evidence type="ECO:0000259" key="12">
    <source>
        <dbReference type="Pfam" id="PF01593"/>
    </source>
</evidence>
<dbReference type="PANTHER" id="PTHR42923">
    <property type="entry name" value="PROTOPORPHYRINOGEN OXIDASE"/>
    <property type="match status" value="1"/>
</dbReference>
<evidence type="ECO:0000256" key="5">
    <source>
        <dbReference type="ARBA" id="ARBA00012402"/>
    </source>
</evidence>
<comment type="similarity">
    <text evidence="4 11">Belongs to the protoporphyrinogen/coproporphyrinogen oxidase family. Coproporphyrinogen III oxidase subfamily.</text>
</comment>
<proteinExistence type="inferred from homology"/>
<dbReference type="NCBIfam" id="TIGR00562">
    <property type="entry name" value="proto_IX_ox"/>
    <property type="match status" value="1"/>
</dbReference>
<organism evidence="13 14">
    <name type="scientific">Baia soyae</name>
    <dbReference type="NCBI Taxonomy" id="1544746"/>
    <lineage>
        <taxon>Bacteria</taxon>
        <taxon>Bacillati</taxon>
        <taxon>Bacillota</taxon>
        <taxon>Bacilli</taxon>
        <taxon>Bacillales</taxon>
        <taxon>Thermoactinomycetaceae</taxon>
        <taxon>Baia</taxon>
    </lineage>
</organism>
<dbReference type="EMBL" id="SLXV01000006">
    <property type="protein sequence ID" value="TCP69702.1"/>
    <property type="molecule type" value="Genomic_DNA"/>
</dbReference>
<dbReference type="InterPro" id="IPR002937">
    <property type="entry name" value="Amino_oxidase"/>
</dbReference>
<dbReference type="InterPro" id="IPR036188">
    <property type="entry name" value="FAD/NAD-bd_sf"/>
</dbReference>
<dbReference type="GO" id="GO:0006783">
    <property type="term" value="P:heme biosynthetic process"/>
    <property type="evidence" value="ECO:0007669"/>
    <property type="project" value="UniProtKB-UniRule"/>
</dbReference>
<dbReference type="Proteomes" id="UP000294746">
    <property type="component" value="Unassembled WGS sequence"/>
</dbReference>
<comment type="cofactor">
    <cofactor evidence="2 11">
        <name>FAD</name>
        <dbReference type="ChEBI" id="CHEBI:57692"/>
    </cofactor>
</comment>
<evidence type="ECO:0000256" key="9">
    <source>
        <dbReference type="ARBA" id="ARBA00023002"/>
    </source>
</evidence>
<evidence type="ECO:0000256" key="7">
    <source>
        <dbReference type="ARBA" id="ARBA00022630"/>
    </source>
</evidence>
<accession>A0A4R2SEU6</accession>
<evidence type="ECO:0000256" key="2">
    <source>
        <dbReference type="ARBA" id="ARBA00001974"/>
    </source>
</evidence>
<dbReference type="AlphaFoldDB" id="A0A4R2SEU6"/>
<evidence type="ECO:0000256" key="3">
    <source>
        <dbReference type="ARBA" id="ARBA00004744"/>
    </source>
</evidence>
<sequence>MNSAPSKNIVIVGGGITGLSAAFYLQKELRARNLPWTITLLESKQQLGGKIQTIVRDGYTMERGPDSFLSRKPSATQLVRDVGLEADLVRNEVGQAYILRHGQLLPIPEGAVMGVPTEIKPFVTTSLLSPLGKMRAAADLVLPASKMLSEEDQSVGTFFRQRLGNEVVENIIEPLLSGVYAGNIDQMSLMTTFPQFAQMGREHRSLILGMKSSRPKKQANQKPVGIFQTLKSGLSSLVYALESQLTDVDVRKGISVEKIVRDQNQYRLSLPNGELLLADSVILTTPHGLARKILGDPDFLKPLHDRPTSVATAILAYPQEAITLDKEGTGFLVPRSEEGYSITACTWTNKKWPHTAPLGKTLLRCYVGRAGEEAIVDLDDSEIVDTVIQDIKKLFNITGEPEFSYVTRWRRAMPQFVPGHKTWHSNVQKQIRNQYPGLFLAGSSYAGSGIPDCIDQGKNAITDVIDYVSSISLSTAL</sequence>
<dbReference type="SUPFAM" id="SSF54373">
    <property type="entry name" value="FAD-linked reductases, C-terminal domain"/>
    <property type="match status" value="1"/>
</dbReference>
<dbReference type="SUPFAM" id="SSF51905">
    <property type="entry name" value="FAD/NAD(P)-binding domain"/>
    <property type="match status" value="1"/>
</dbReference>
<evidence type="ECO:0000313" key="13">
    <source>
        <dbReference type="EMBL" id="TCP69702.1"/>
    </source>
</evidence>
<keyword evidence="7 11" id="KW-0285">Flavoprotein</keyword>
<dbReference type="NCBIfam" id="NF008845">
    <property type="entry name" value="PRK11883.1-5"/>
    <property type="match status" value="1"/>
</dbReference>
<keyword evidence="9 11" id="KW-0560">Oxidoreductase</keyword>
<comment type="function">
    <text evidence="11">Involved in coproporphyrin-dependent heme b biosynthesis. Catalyzes the oxidation of coproporphyrinogen III to coproporphyrin III.</text>
</comment>
<evidence type="ECO:0000256" key="4">
    <source>
        <dbReference type="ARBA" id="ARBA00008310"/>
    </source>
</evidence>
<dbReference type="OrthoDB" id="9805195at2"/>
<dbReference type="EC" id="1.3.3.15" evidence="5 11"/>
<comment type="subcellular location">
    <subcellularLocation>
        <location evidence="11">Cytoplasm</location>
    </subcellularLocation>
</comment>
<dbReference type="InterPro" id="IPR050464">
    <property type="entry name" value="Zeta_carotene_desat/Oxidored"/>
</dbReference>
<comment type="catalytic activity">
    <reaction evidence="1">
        <text>coproporphyrinogen III + 3 O2 = coproporphyrin III + 3 H2O2</text>
        <dbReference type="Rhea" id="RHEA:43436"/>
        <dbReference type="ChEBI" id="CHEBI:15379"/>
        <dbReference type="ChEBI" id="CHEBI:16240"/>
        <dbReference type="ChEBI" id="CHEBI:57309"/>
        <dbReference type="ChEBI" id="CHEBI:131725"/>
        <dbReference type="EC" id="1.3.3.15"/>
    </reaction>
    <physiologicalReaction direction="left-to-right" evidence="1">
        <dbReference type="Rhea" id="RHEA:43437"/>
    </physiologicalReaction>
</comment>
<keyword evidence="11" id="KW-0963">Cytoplasm</keyword>
<dbReference type="GO" id="GO:0004729">
    <property type="term" value="F:oxygen-dependent protoporphyrinogen oxidase activity"/>
    <property type="evidence" value="ECO:0007669"/>
    <property type="project" value="UniProtKB-UniRule"/>
</dbReference>
<evidence type="ECO:0000256" key="8">
    <source>
        <dbReference type="ARBA" id="ARBA00022827"/>
    </source>
</evidence>
<comment type="caution">
    <text evidence="13">The sequence shown here is derived from an EMBL/GenBank/DDBJ whole genome shotgun (WGS) entry which is preliminary data.</text>
</comment>
<dbReference type="PANTHER" id="PTHR42923:SF3">
    <property type="entry name" value="PROTOPORPHYRINOGEN OXIDASE"/>
    <property type="match status" value="1"/>
</dbReference>
<evidence type="ECO:0000256" key="1">
    <source>
        <dbReference type="ARBA" id="ARBA00001755"/>
    </source>
</evidence>
<feature type="domain" description="Amine oxidase" evidence="12">
    <location>
        <begin position="16"/>
        <end position="464"/>
    </location>
</feature>
<dbReference type="RefSeq" id="WP_131848048.1">
    <property type="nucleotide sequence ID" value="NZ_SLXV01000006.1"/>
</dbReference>
<dbReference type="Gene3D" id="1.10.3110.10">
    <property type="entry name" value="protoporphyrinogen ix oxidase, domain 3"/>
    <property type="match status" value="1"/>
</dbReference>
<protein>
    <recommendedName>
        <fullName evidence="6 11">Coproporphyrinogen III oxidase</fullName>
        <ecNumber evidence="5 11">1.3.3.15</ecNumber>
    </recommendedName>
</protein>
<dbReference type="Gene3D" id="3.90.660.20">
    <property type="entry name" value="Protoporphyrinogen oxidase, mitochondrial, domain 2"/>
    <property type="match status" value="1"/>
</dbReference>
<dbReference type="Gene3D" id="3.50.50.60">
    <property type="entry name" value="FAD/NAD(P)-binding domain"/>
    <property type="match status" value="1"/>
</dbReference>
<name>A0A4R2SEU6_9BACL</name>
<dbReference type="InterPro" id="IPR004572">
    <property type="entry name" value="Protoporphyrinogen_oxidase"/>
</dbReference>
<comment type="pathway">
    <text evidence="3 11">Porphyrin-containing compound metabolism; protoheme biosynthesis.</text>
</comment>
<keyword evidence="14" id="KW-1185">Reference proteome</keyword>
<evidence type="ECO:0000256" key="6">
    <source>
        <dbReference type="ARBA" id="ARBA00019046"/>
    </source>
</evidence>